<dbReference type="GO" id="GO:0006355">
    <property type="term" value="P:regulation of DNA-templated transcription"/>
    <property type="evidence" value="ECO:0007669"/>
    <property type="project" value="InterPro"/>
</dbReference>
<dbReference type="PANTHER" id="PTHR48111:SF22">
    <property type="entry name" value="REGULATOR OF RPOS"/>
    <property type="match status" value="1"/>
</dbReference>
<dbReference type="AlphaFoldDB" id="A0A5K7SDD2"/>
<evidence type="ECO:0000256" key="6">
    <source>
        <dbReference type="PROSITE-ProRule" id="PRU00169"/>
    </source>
</evidence>
<keyword evidence="5" id="KW-0804">Transcription</keyword>
<evidence type="ECO:0000313" key="11">
    <source>
        <dbReference type="Proteomes" id="UP001193389"/>
    </source>
</evidence>
<evidence type="ECO:0000259" key="9">
    <source>
        <dbReference type="PROSITE" id="PS51755"/>
    </source>
</evidence>
<evidence type="ECO:0000256" key="1">
    <source>
        <dbReference type="ARBA" id="ARBA00022553"/>
    </source>
</evidence>
<keyword evidence="2" id="KW-0902">Two-component regulatory system</keyword>
<dbReference type="InterPro" id="IPR039420">
    <property type="entry name" value="WalR-like"/>
</dbReference>
<dbReference type="InterPro" id="IPR036388">
    <property type="entry name" value="WH-like_DNA-bd_sf"/>
</dbReference>
<dbReference type="InterPro" id="IPR001789">
    <property type="entry name" value="Sig_transdc_resp-reg_receiver"/>
</dbReference>
<feature type="modified residue" description="4-aspartylphosphate" evidence="6">
    <location>
        <position position="48"/>
    </location>
</feature>
<feature type="domain" description="OmpR/PhoB-type" evidence="9">
    <location>
        <begin position="123"/>
        <end position="221"/>
    </location>
</feature>
<dbReference type="Proteomes" id="UP001193389">
    <property type="component" value="Chromosome"/>
</dbReference>
<dbReference type="GO" id="GO:0000156">
    <property type="term" value="F:phosphorelay response regulator activity"/>
    <property type="evidence" value="ECO:0007669"/>
    <property type="project" value="TreeGrafter"/>
</dbReference>
<dbReference type="Gene3D" id="1.10.10.10">
    <property type="entry name" value="Winged helix-like DNA-binding domain superfamily/Winged helix DNA-binding domain"/>
    <property type="match status" value="1"/>
</dbReference>
<dbReference type="Gene3D" id="3.40.50.2300">
    <property type="match status" value="1"/>
</dbReference>
<evidence type="ECO:0000256" key="3">
    <source>
        <dbReference type="ARBA" id="ARBA00023015"/>
    </source>
</evidence>
<keyword evidence="1 6" id="KW-0597">Phosphoprotein</keyword>
<dbReference type="Pfam" id="PF00486">
    <property type="entry name" value="Trans_reg_C"/>
    <property type="match status" value="1"/>
</dbReference>
<reference evidence="10" key="1">
    <citation type="journal article" date="2020" name="Int. J. Syst. Evol. Microbiol.">
        <title>Aquipluma nitroreducens gen. nov. sp. nov., a novel facultatively anaerobic bacterium isolated from a freshwater lake.</title>
        <authorList>
            <person name="Watanabe M."/>
            <person name="Kojima H."/>
            <person name="Fukui M."/>
        </authorList>
    </citation>
    <scope>NUCLEOTIDE SEQUENCE</scope>
    <source>
        <strain evidence="10">MeG22</strain>
    </source>
</reference>
<evidence type="ECO:0000256" key="7">
    <source>
        <dbReference type="PROSITE-ProRule" id="PRU01091"/>
    </source>
</evidence>
<evidence type="ECO:0000256" key="4">
    <source>
        <dbReference type="ARBA" id="ARBA00023125"/>
    </source>
</evidence>
<dbReference type="EMBL" id="AP018694">
    <property type="protein sequence ID" value="BBE19578.1"/>
    <property type="molecule type" value="Genomic_DNA"/>
</dbReference>
<evidence type="ECO:0000256" key="5">
    <source>
        <dbReference type="ARBA" id="ARBA00023163"/>
    </source>
</evidence>
<dbReference type="Pfam" id="PF00072">
    <property type="entry name" value="Response_reg"/>
    <property type="match status" value="1"/>
</dbReference>
<dbReference type="SMART" id="SM00862">
    <property type="entry name" value="Trans_reg_C"/>
    <property type="match status" value="1"/>
</dbReference>
<evidence type="ECO:0000259" key="8">
    <source>
        <dbReference type="PROSITE" id="PS50110"/>
    </source>
</evidence>
<evidence type="ECO:0000256" key="2">
    <source>
        <dbReference type="ARBA" id="ARBA00023012"/>
    </source>
</evidence>
<dbReference type="InterPro" id="IPR011006">
    <property type="entry name" value="CheY-like_superfamily"/>
</dbReference>
<dbReference type="Gene3D" id="6.10.250.690">
    <property type="match status" value="1"/>
</dbReference>
<dbReference type="InterPro" id="IPR001867">
    <property type="entry name" value="OmpR/PhoB-type_DNA-bd"/>
</dbReference>
<feature type="domain" description="Response regulatory" evidence="8">
    <location>
        <begin position="1"/>
        <end position="113"/>
    </location>
</feature>
<proteinExistence type="predicted"/>
<dbReference type="FunFam" id="1.10.10.10:FF:000005">
    <property type="entry name" value="Two-component system response regulator"/>
    <property type="match status" value="1"/>
</dbReference>
<name>A0A5K7SDD2_9BACT</name>
<protein>
    <submittedName>
        <fullName evidence="10">DNA-binding heavy metal response regulator</fullName>
    </submittedName>
</protein>
<accession>A0A5K7SDD2</accession>
<organism evidence="10 11">
    <name type="scientific">Aquipluma nitroreducens</name>
    <dbReference type="NCBI Taxonomy" id="2010828"/>
    <lineage>
        <taxon>Bacteria</taxon>
        <taxon>Pseudomonadati</taxon>
        <taxon>Bacteroidota</taxon>
        <taxon>Bacteroidia</taxon>
        <taxon>Marinilabiliales</taxon>
        <taxon>Prolixibacteraceae</taxon>
        <taxon>Aquipluma</taxon>
    </lineage>
</organism>
<dbReference type="SMART" id="SM00448">
    <property type="entry name" value="REC"/>
    <property type="match status" value="1"/>
</dbReference>
<dbReference type="GO" id="GO:0032993">
    <property type="term" value="C:protein-DNA complex"/>
    <property type="evidence" value="ECO:0007669"/>
    <property type="project" value="TreeGrafter"/>
</dbReference>
<evidence type="ECO:0000313" key="10">
    <source>
        <dbReference type="EMBL" id="BBE19578.1"/>
    </source>
</evidence>
<dbReference type="PROSITE" id="PS51755">
    <property type="entry name" value="OMPR_PHOB"/>
    <property type="match status" value="1"/>
</dbReference>
<dbReference type="SUPFAM" id="SSF52172">
    <property type="entry name" value="CheY-like"/>
    <property type="match status" value="1"/>
</dbReference>
<dbReference type="GO" id="GO:0000976">
    <property type="term" value="F:transcription cis-regulatory region binding"/>
    <property type="evidence" value="ECO:0007669"/>
    <property type="project" value="TreeGrafter"/>
</dbReference>
<feature type="DNA-binding region" description="OmpR/PhoB-type" evidence="7">
    <location>
        <begin position="123"/>
        <end position="221"/>
    </location>
</feature>
<dbReference type="CDD" id="cd00383">
    <property type="entry name" value="trans_reg_C"/>
    <property type="match status" value="1"/>
</dbReference>
<sequence>MIVEDELRLAEIIQKQLQESGFKADVANDGYVGKRMMENSEYDLVILDINLPLMNGYELCKEIRKNNSKVPIIMLTALGTSENKLIGFEAGADDYVLKPFDFRELLARINVFLKRKNVIVPESRKLSIADFEMDLDRKTATRAGQKIDLTSKEFALMETFLLNKNKLLSREFIIEKVWDLDFETGTNIIDVYVNYLRKKIDKNFEPKIIHTKFGFGFYCSEKEL</sequence>
<dbReference type="KEGG" id="anf:AQPE_3764"/>
<dbReference type="PROSITE" id="PS50110">
    <property type="entry name" value="RESPONSE_REGULATORY"/>
    <property type="match status" value="1"/>
</dbReference>
<keyword evidence="3" id="KW-0805">Transcription regulation</keyword>
<dbReference type="PANTHER" id="PTHR48111">
    <property type="entry name" value="REGULATOR OF RPOS"/>
    <property type="match status" value="1"/>
</dbReference>
<gene>
    <name evidence="10" type="ORF">AQPE_3764</name>
</gene>
<dbReference type="FunFam" id="3.40.50.2300:FF:000001">
    <property type="entry name" value="DNA-binding response regulator PhoB"/>
    <property type="match status" value="1"/>
</dbReference>
<dbReference type="GO" id="GO:0005829">
    <property type="term" value="C:cytosol"/>
    <property type="evidence" value="ECO:0007669"/>
    <property type="project" value="TreeGrafter"/>
</dbReference>
<keyword evidence="4 7" id="KW-0238">DNA-binding</keyword>
<keyword evidence="11" id="KW-1185">Reference proteome</keyword>